<feature type="domain" description="Saposin B-type" evidence="3">
    <location>
        <begin position="37"/>
        <end position="88"/>
    </location>
</feature>
<evidence type="ECO:0000256" key="1">
    <source>
        <dbReference type="ARBA" id="ARBA00023157"/>
    </source>
</evidence>
<evidence type="ECO:0000313" key="5">
    <source>
        <dbReference type="WBParaSite" id="Pan_g8611.t1"/>
    </source>
</evidence>
<dbReference type="Proteomes" id="UP000492821">
    <property type="component" value="Unassembled WGS sequence"/>
</dbReference>
<proteinExistence type="predicted"/>
<organism evidence="4 5">
    <name type="scientific">Panagrellus redivivus</name>
    <name type="common">Microworm</name>
    <dbReference type="NCBI Taxonomy" id="6233"/>
    <lineage>
        <taxon>Eukaryota</taxon>
        <taxon>Metazoa</taxon>
        <taxon>Ecdysozoa</taxon>
        <taxon>Nematoda</taxon>
        <taxon>Chromadorea</taxon>
        <taxon>Rhabditida</taxon>
        <taxon>Tylenchina</taxon>
        <taxon>Panagrolaimomorpha</taxon>
        <taxon>Panagrolaimoidea</taxon>
        <taxon>Panagrolaimidae</taxon>
        <taxon>Panagrellus</taxon>
    </lineage>
</organism>
<evidence type="ECO:0000259" key="3">
    <source>
        <dbReference type="PROSITE" id="PS50015"/>
    </source>
</evidence>
<feature type="region of interest" description="Disordered" evidence="2">
    <location>
        <begin position="1"/>
        <end position="20"/>
    </location>
</feature>
<accession>A0A7E4W9H3</accession>
<dbReference type="SUPFAM" id="SSF47862">
    <property type="entry name" value="Saposin"/>
    <property type="match status" value="1"/>
</dbReference>
<evidence type="ECO:0000313" key="4">
    <source>
        <dbReference type="Proteomes" id="UP000492821"/>
    </source>
</evidence>
<sequence length="88" mass="9635">MFKSNSTKSSSVQDGPLSQPPRSVMLIIKSQSAPAYGDNICDLCEQFVGALDNKIQSGARTIERQVAGACDEIHPQWLQRYCPSYVDG</sequence>
<protein>
    <submittedName>
        <fullName evidence="5">Saposin B-type domain-containing protein</fullName>
    </submittedName>
</protein>
<dbReference type="InterPro" id="IPR008139">
    <property type="entry name" value="SaposinB_dom"/>
</dbReference>
<dbReference type="WBParaSite" id="Pan_g8611.t1">
    <property type="protein sequence ID" value="Pan_g8611.t1"/>
    <property type="gene ID" value="Pan_g8611"/>
</dbReference>
<dbReference type="PROSITE" id="PS50015">
    <property type="entry name" value="SAP_B"/>
    <property type="match status" value="1"/>
</dbReference>
<reference evidence="4" key="1">
    <citation type="journal article" date="2013" name="Genetics">
        <title>The draft genome and transcriptome of Panagrellus redivivus are shaped by the harsh demands of a free-living lifestyle.</title>
        <authorList>
            <person name="Srinivasan J."/>
            <person name="Dillman A.R."/>
            <person name="Macchietto M.G."/>
            <person name="Heikkinen L."/>
            <person name="Lakso M."/>
            <person name="Fracchia K.M."/>
            <person name="Antoshechkin I."/>
            <person name="Mortazavi A."/>
            <person name="Wong G."/>
            <person name="Sternberg P.W."/>
        </authorList>
    </citation>
    <scope>NUCLEOTIDE SEQUENCE [LARGE SCALE GENOMIC DNA]</scope>
    <source>
        <strain evidence="4">MT8872</strain>
    </source>
</reference>
<evidence type="ECO:0000256" key="2">
    <source>
        <dbReference type="SAM" id="MobiDB-lite"/>
    </source>
</evidence>
<name>A0A7E4W9H3_PANRE</name>
<keyword evidence="1" id="KW-1015">Disulfide bond</keyword>
<feature type="compositionally biased region" description="Polar residues" evidence="2">
    <location>
        <begin position="1"/>
        <end position="13"/>
    </location>
</feature>
<reference evidence="5" key="2">
    <citation type="submission" date="2020-10" db="UniProtKB">
        <authorList>
            <consortium name="WormBaseParasite"/>
        </authorList>
    </citation>
    <scope>IDENTIFICATION</scope>
</reference>
<keyword evidence="4" id="KW-1185">Reference proteome</keyword>
<dbReference type="AlphaFoldDB" id="A0A7E4W9H3"/>
<dbReference type="InterPro" id="IPR011001">
    <property type="entry name" value="Saposin-like"/>
</dbReference>